<accession>A0AAD9LIQ2</accession>
<evidence type="ECO:0000256" key="1">
    <source>
        <dbReference type="SAM" id="MobiDB-lite"/>
    </source>
</evidence>
<reference evidence="2" key="1">
    <citation type="journal article" date="2014" name="Nucleic Acids Res.">
        <title>The evolutionary dynamics of variant antigen genes in Babesia reveal a history of genomic innovation underlying host-parasite interaction.</title>
        <authorList>
            <person name="Jackson A.P."/>
            <person name="Otto T.D."/>
            <person name="Darby A."/>
            <person name="Ramaprasad A."/>
            <person name="Xia D."/>
            <person name="Echaide I.E."/>
            <person name="Farber M."/>
            <person name="Gahlot S."/>
            <person name="Gamble J."/>
            <person name="Gupta D."/>
            <person name="Gupta Y."/>
            <person name="Jackson L."/>
            <person name="Malandrin L."/>
            <person name="Malas T.B."/>
            <person name="Moussa E."/>
            <person name="Nair M."/>
            <person name="Reid A.J."/>
            <person name="Sanders M."/>
            <person name="Sharma J."/>
            <person name="Tracey A."/>
            <person name="Quail M.A."/>
            <person name="Weir W."/>
            <person name="Wastling J.M."/>
            <person name="Hall N."/>
            <person name="Willadsen P."/>
            <person name="Lingelbach K."/>
            <person name="Shiels B."/>
            <person name="Tait A."/>
            <person name="Berriman M."/>
            <person name="Allred D.R."/>
            <person name="Pain A."/>
        </authorList>
    </citation>
    <scope>NUCLEOTIDE SEQUENCE</scope>
    <source>
        <strain evidence="2">1802A</strain>
    </source>
</reference>
<keyword evidence="3" id="KW-1185">Reference proteome</keyword>
<dbReference type="Proteomes" id="UP001195914">
    <property type="component" value="Unassembled WGS sequence"/>
</dbReference>
<protein>
    <submittedName>
        <fullName evidence="2">Uncharacterized protein</fullName>
    </submittedName>
</protein>
<name>A0AAD9LIQ2_BABDI</name>
<sequence length="202" mass="23226">MESQTPPNTSREEGTTAMSEGSAEIKEALQCLYREIQDLLMTSSMLIYKQYMLRYQALVQKTKSPNLYTDAAKTDWSLCTNEARFSEVIQALRTSGTSSKSRIIRQRLTGIRDSQRCQEQLDLLSKLKALRIECNKLRKVSVSRAKEALTPLMTPKMLACRDLIIEEAEMIEKAETLRMRYETLRAVLDSLQTFYRKVVEPV</sequence>
<comment type="caution">
    <text evidence="2">The sequence shown here is derived from an EMBL/GenBank/DDBJ whole genome shotgun (WGS) entry which is preliminary data.</text>
</comment>
<gene>
    <name evidence="2" type="ORF">X943_003991</name>
</gene>
<dbReference type="AlphaFoldDB" id="A0AAD9LIQ2"/>
<dbReference type="EMBL" id="JAHBMH010000033">
    <property type="protein sequence ID" value="KAK1937701.1"/>
    <property type="molecule type" value="Genomic_DNA"/>
</dbReference>
<reference evidence="2" key="2">
    <citation type="submission" date="2021-05" db="EMBL/GenBank/DDBJ databases">
        <authorList>
            <person name="Pain A."/>
        </authorList>
    </citation>
    <scope>NUCLEOTIDE SEQUENCE</scope>
    <source>
        <strain evidence="2">1802A</strain>
    </source>
</reference>
<evidence type="ECO:0000313" key="3">
    <source>
        <dbReference type="Proteomes" id="UP001195914"/>
    </source>
</evidence>
<evidence type="ECO:0000313" key="2">
    <source>
        <dbReference type="EMBL" id="KAK1937701.1"/>
    </source>
</evidence>
<organism evidence="2 3">
    <name type="scientific">Babesia divergens</name>
    <dbReference type="NCBI Taxonomy" id="32595"/>
    <lineage>
        <taxon>Eukaryota</taxon>
        <taxon>Sar</taxon>
        <taxon>Alveolata</taxon>
        <taxon>Apicomplexa</taxon>
        <taxon>Aconoidasida</taxon>
        <taxon>Piroplasmida</taxon>
        <taxon>Babesiidae</taxon>
        <taxon>Babesia</taxon>
    </lineage>
</organism>
<proteinExistence type="predicted"/>
<feature type="region of interest" description="Disordered" evidence="1">
    <location>
        <begin position="1"/>
        <end position="20"/>
    </location>
</feature>